<protein>
    <recommendedName>
        <fullName evidence="3">N-acetyltransferase domain-containing protein</fullName>
    </recommendedName>
</protein>
<proteinExistence type="predicted"/>
<dbReference type="PANTHER" id="PTHR41368:SF1">
    <property type="entry name" value="PROTEIN YGHO"/>
    <property type="match status" value="1"/>
</dbReference>
<reference evidence="1 2" key="1">
    <citation type="submission" date="2016-06" db="EMBL/GenBank/DDBJ databases">
        <title>Four novel species of enterococci isolated from chicken manure.</title>
        <authorList>
            <person name="Van Tyne D."/>
        </authorList>
    </citation>
    <scope>NUCLEOTIDE SEQUENCE [LARGE SCALE GENOMIC DNA]</scope>
    <source>
        <strain evidence="1 2">CU12B</strain>
    </source>
</reference>
<name>A0ABQ6YVV6_9ENTE</name>
<comment type="caution">
    <text evidence="1">The sequence shown here is derived from an EMBL/GenBank/DDBJ whole genome shotgun (WGS) entry which is preliminary data.</text>
</comment>
<evidence type="ECO:0008006" key="3">
    <source>
        <dbReference type="Google" id="ProtNLM"/>
    </source>
</evidence>
<gene>
    <name evidence="1" type="ORF">BAU17_05970</name>
</gene>
<dbReference type="PANTHER" id="PTHR41368">
    <property type="entry name" value="PROTEIN YGHO"/>
    <property type="match status" value="1"/>
</dbReference>
<accession>A0ABQ6YVV6</accession>
<keyword evidence="2" id="KW-1185">Reference proteome</keyword>
<dbReference type="RefSeq" id="WP_161903249.1">
    <property type="nucleotide sequence ID" value="NZ_MAEL01000057.1"/>
</dbReference>
<sequence>MTKANLTITPVKPNEQTEHDFLHFPGCLYTKDMCTQDKEEEHQQINQTHSLSSTYSFQGFNGYRDGKIVIRGALIKPHHLDECYLGYFEAIDDEAVMLAFMKELQKQAKKMGAVRLIGPVQGSFWLGYRMKVTGFDSLFTSEPHNLAYYPRLWQVAGFREIEHYASNFYQAISPQYHSKKMTKRYQQFMEKGYQFYSPKRKDWSRVSIEVFHLLRQLYRDFPLYQEITETQFATIFGKLKHVIDFSMVQLAYKENELVGFLITLPDYGNLVYQKLTPLTLAKILYTRWRAKRYILLYLGAKPEHLGLGLAISYPIFKQAKKRHAELIGALIHQGTITKQYVPEMQEKTHEYSLWELVL</sequence>
<organism evidence="1 2">
    <name type="scientific">Candidatus Enterococcus willemsii</name>
    <dbReference type="NCBI Taxonomy" id="1857215"/>
    <lineage>
        <taxon>Bacteria</taxon>
        <taxon>Bacillati</taxon>
        <taxon>Bacillota</taxon>
        <taxon>Bacilli</taxon>
        <taxon>Lactobacillales</taxon>
        <taxon>Enterococcaceae</taxon>
        <taxon>Enterococcus</taxon>
    </lineage>
</organism>
<dbReference type="EMBL" id="MAEL01000057">
    <property type="protein sequence ID" value="KAF1301467.1"/>
    <property type="molecule type" value="Genomic_DNA"/>
</dbReference>
<dbReference type="Proteomes" id="UP000782705">
    <property type="component" value="Unassembled WGS sequence"/>
</dbReference>
<evidence type="ECO:0000313" key="1">
    <source>
        <dbReference type="EMBL" id="KAF1301467.1"/>
    </source>
</evidence>
<dbReference type="InterPro" id="IPR039968">
    <property type="entry name" value="BcerS-like"/>
</dbReference>
<evidence type="ECO:0000313" key="2">
    <source>
        <dbReference type="Proteomes" id="UP000782705"/>
    </source>
</evidence>